<sequence length="231" mass="27550">MNDDILKLWKKIDKKEPVIQEKDFDNFAFSIVSKEIKNIIMNFNKEEILDYNFYVNLHQKLFHKVYPEIAGEVRMSGTIQKSEPLLNGKSIQYATGKELLFEGKNFIDKFETELKEQRINKREQITFFIEKIRSIWQKHYFFEGNTRTTALYTDLMAIKYDIPFQVTRGNISELRNGFVLATAKNEYSKLYSYFNNNIREEQKKNLGENFLVEKILKKRENQNNNDKGLKK</sequence>
<reference evidence="9 10" key="1">
    <citation type="submission" date="2014-01" db="EMBL/GenBank/DDBJ databases">
        <title>Comparative genomics of Fusobacterium necrophorum wild isolates.</title>
        <authorList>
            <person name="Kittichotirat W."/>
            <person name="Bumgarner R.E."/>
            <person name="Lawrence P."/>
        </authorList>
    </citation>
    <scope>NUCLEOTIDE SEQUENCE [LARGE SCALE GENOMIC DNA]</scope>
    <source>
        <strain evidence="9 10">BL</strain>
    </source>
</reference>
<evidence type="ECO:0000313" key="10">
    <source>
        <dbReference type="Proteomes" id="UP000027473"/>
    </source>
</evidence>
<dbReference type="EC" id="2.7.7.108" evidence="5"/>
<dbReference type="RefSeq" id="WP_035934182.1">
    <property type="nucleotide sequence ID" value="NZ_JAAC01000210.1"/>
</dbReference>
<comment type="catalytic activity">
    <reaction evidence="6">
        <text>L-threonyl-[protein] + ATP = 3-O-(5'-adenylyl)-L-threonyl-[protein] + diphosphate</text>
        <dbReference type="Rhea" id="RHEA:54292"/>
        <dbReference type="Rhea" id="RHEA-COMP:11060"/>
        <dbReference type="Rhea" id="RHEA-COMP:13847"/>
        <dbReference type="ChEBI" id="CHEBI:30013"/>
        <dbReference type="ChEBI" id="CHEBI:30616"/>
        <dbReference type="ChEBI" id="CHEBI:33019"/>
        <dbReference type="ChEBI" id="CHEBI:138113"/>
        <dbReference type="EC" id="2.7.7.108"/>
    </reaction>
</comment>
<dbReference type="GO" id="GO:0070733">
    <property type="term" value="F:AMPylase activity"/>
    <property type="evidence" value="ECO:0007669"/>
    <property type="project" value="UniProtKB-EC"/>
</dbReference>
<evidence type="ECO:0000259" key="8">
    <source>
        <dbReference type="PROSITE" id="PS51459"/>
    </source>
</evidence>
<keyword evidence="2" id="KW-0548">Nucleotidyltransferase</keyword>
<comment type="catalytic activity">
    <reaction evidence="7">
        <text>L-tyrosyl-[protein] + ATP = O-(5'-adenylyl)-L-tyrosyl-[protein] + diphosphate</text>
        <dbReference type="Rhea" id="RHEA:54288"/>
        <dbReference type="Rhea" id="RHEA-COMP:10136"/>
        <dbReference type="Rhea" id="RHEA-COMP:13846"/>
        <dbReference type="ChEBI" id="CHEBI:30616"/>
        <dbReference type="ChEBI" id="CHEBI:33019"/>
        <dbReference type="ChEBI" id="CHEBI:46858"/>
        <dbReference type="ChEBI" id="CHEBI:83624"/>
        <dbReference type="EC" id="2.7.7.108"/>
    </reaction>
</comment>
<comment type="caution">
    <text evidence="9">The sequence shown here is derived from an EMBL/GenBank/DDBJ whole genome shotgun (WGS) entry which is preliminary data.</text>
</comment>
<feature type="domain" description="Fido" evidence="8">
    <location>
        <begin position="49"/>
        <end position="196"/>
    </location>
</feature>
<organism evidence="9 10">
    <name type="scientific">Fusobacterium necrophorum BL</name>
    <dbReference type="NCBI Taxonomy" id="1441732"/>
    <lineage>
        <taxon>Bacteria</taxon>
        <taxon>Fusobacteriati</taxon>
        <taxon>Fusobacteriota</taxon>
        <taxon>Fusobacteriia</taxon>
        <taxon>Fusobacteriales</taxon>
        <taxon>Fusobacteriaceae</taxon>
        <taxon>Fusobacterium</taxon>
    </lineage>
</organism>
<evidence type="ECO:0000256" key="1">
    <source>
        <dbReference type="ARBA" id="ARBA00022679"/>
    </source>
</evidence>
<protein>
    <recommendedName>
        <fullName evidence="5">protein adenylyltransferase</fullName>
        <ecNumber evidence="5">2.7.7.108</ecNumber>
    </recommendedName>
</protein>
<dbReference type="InterPro" id="IPR003812">
    <property type="entry name" value="Fido"/>
</dbReference>
<dbReference type="Proteomes" id="UP000027473">
    <property type="component" value="Unassembled WGS sequence"/>
</dbReference>
<dbReference type="InterPro" id="IPR036597">
    <property type="entry name" value="Fido-like_dom_sf"/>
</dbReference>
<proteinExistence type="predicted"/>
<evidence type="ECO:0000256" key="2">
    <source>
        <dbReference type="ARBA" id="ARBA00022695"/>
    </source>
</evidence>
<dbReference type="PANTHER" id="PTHR39560:SF1">
    <property type="entry name" value="PROTEIN ADENYLYLTRANSFERASE FIC-RELATED"/>
    <property type="match status" value="1"/>
</dbReference>
<gene>
    <name evidence="9" type="ORF">FUSO3_11465</name>
</gene>
<evidence type="ECO:0000256" key="7">
    <source>
        <dbReference type="ARBA" id="ARBA00048696"/>
    </source>
</evidence>
<evidence type="ECO:0000256" key="5">
    <source>
        <dbReference type="ARBA" id="ARBA00034531"/>
    </source>
</evidence>
<dbReference type="GO" id="GO:0005524">
    <property type="term" value="F:ATP binding"/>
    <property type="evidence" value="ECO:0007669"/>
    <property type="project" value="UniProtKB-KW"/>
</dbReference>
<evidence type="ECO:0000256" key="3">
    <source>
        <dbReference type="ARBA" id="ARBA00022741"/>
    </source>
</evidence>
<evidence type="ECO:0000256" key="6">
    <source>
        <dbReference type="ARBA" id="ARBA00047939"/>
    </source>
</evidence>
<keyword evidence="1" id="KW-0808">Transferase</keyword>
<evidence type="ECO:0000256" key="4">
    <source>
        <dbReference type="ARBA" id="ARBA00022840"/>
    </source>
</evidence>
<accession>A0AB73BTE0</accession>
<dbReference type="EMBL" id="JAAC01000210">
    <property type="protein sequence ID" value="KDE60972.1"/>
    <property type="molecule type" value="Genomic_DNA"/>
</dbReference>
<keyword evidence="4" id="KW-0067">ATP-binding</keyword>
<dbReference type="AlphaFoldDB" id="A0AB73BTE0"/>
<dbReference type="Pfam" id="PF02661">
    <property type="entry name" value="Fic"/>
    <property type="match status" value="1"/>
</dbReference>
<dbReference type="PROSITE" id="PS51459">
    <property type="entry name" value="FIDO"/>
    <property type="match status" value="1"/>
</dbReference>
<dbReference type="GO" id="GO:0051302">
    <property type="term" value="P:regulation of cell division"/>
    <property type="evidence" value="ECO:0007669"/>
    <property type="project" value="TreeGrafter"/>
</dbReference>
<evidence type="ECO:0000313" key="9">
    <source>
        <dbReference type="EMBL" id="KDE60972.1"/>
    </source>
</evidence>
<keyword evidence="3" id="KW-0547">Nucleotide-binding</keyword>
<dbReference type="PANTHER" id="PTHR39560">
    <property type="entry name" value="PROTEIN ADENYLYLTRANSFERASE FIC-RELATED"/>
    <property type="match status" value="1"/>
</dbReference>
<dbReference type="SUPFAM" id="SSF140931">
    <property type="entry name" value="Fic-like"/>
    <property type="match status" value="1"/>
</dbReference>
<name>A0AB73BTE0_9FUSO</name>
<dbReference type="Gene3D" id="1.10.3290.10">
    <property type="entry name" value="Fido-like domain"/>
    <property type="match status" value="1"/>
</dbReference>